<protein>
    <recommendedName>
        <fullName evidence="3">Decoration protein</fullName>
    </recommendedName>
</protein>
<gene>
    <name evidence="1" type="ORF">NCTC5798_05942</name>
</gene>
<dbReference type="AlphaFoldDB" id="A0A379V2Z0"/>
<dbReference type="EMBL" id="UGXK01000001">
    <property type="protein sequence ID" value="SUG74623.1"/>
    <property type="molecule type" value="Genomic_DNA"/>
</dbReference>
<evidence type="ECO:0008006" key="3">
    <source>
        <dbReference type="Google" id="ProtNLM"/>
    </source>
</evidence>
<organism evidence="1 2">
    <name type="scientific">Salmonella enterica I</name>
    <dbReference type="NCBI Taxonomy" id="59201"/>
    <lineage>
        <taxon>Bacteria</taxon>
        <taxon>Pseudomonadati</taxon>
        <taxon>Pseudomonadota</taxon>
        <taxon>Gammaproteobacteria</taxon>
        <taxon>Enterobacterales</taxon>
        <taxon>Enterobacteriaceae</taxon>
        <taxon>Salmonella</taxon>
    </lineage>
</organism>
<dbReference type="RefSeq" id="WP_353107508.1">
    <property type="nucleotide sequence ID" value="NZ_JBCNWK010000015.1"/>
</dbReference>
<evidence type="ECO:0000313" key="2">
    <source>
        <dbReference type="Proteomes" id="UP000255534"/>
    </source>
</evidence>
<name>A0A379V2Z0_SALET</name>
<sequence>MANPNFTPSWPLYKDADGVYVSALPIKAIKYANDGSANAEFDGPYADQYMSAQTVAVFKPEVSGYLFRSQYGELLYMSKTAFEAKYTSASGSVANAETADKLSTARTITLTGAVTGSTSFDGSANVTIATTSGS</sequence>
<reference evidence="1 2" key="1">
    <citation type="submission" date="2018-06" db="EMBL/GenBank/DDBJ databases">
        <authorList>
            <consortium name="Pathogen Informatics"/>
            <person name="Doyle S."/>
        </authorList>
    </citation>
    <scope>NUCLEOTIDE SEQUENCE [LARGE SCALE GENOMIC DNA]</scope>
    <source>
        <strain evidence="1 2">NCTC5798</strain>
    </source>
</reference>
<accession>A0A379V2Z0</accession>
<proteinExistence type="predicted"/>
<evidence type="ECO:0000313" key="1">
    <source>
        <dbReference type="EMBL" id="SUG74623.1"/>
    </source>
</evidence>
<dbReference type="Proteomes" id="UP000255534">
    <property type="component" value="Unassembled WGS sequence"/>
</dbReference>